<dbReference type="RefSeq" id="WP_121686970.1">
    <property type="nucleotide sequence ID" value="NZ_RCUY01000001.1"/>
</dbReference>
<dbReference type="InterPro" id="IPR027417">
    <property type="entry name" value="P-loop_NTPase"/>
</dbReference>
<proteinExistence type="inferred from homology"/>
<dbReference type="InterPro" id="IPR036388">
    <property type="entry name" value="WH-like_DNA-bd_sf"/>
</dbReference>
<keyword evidence="7" id="KW-1185">Reference proteome</keyword>
<evidence type="ECO:0000313" key="6">
    <source>
        <dbReference type="EMBL" id="RLP84479.1"/>
    </source>
</evidence>
<gene>
    <name evidence="6" type="ORF">D9V34_00265</name>
    <name evidence="5" type="ORF">D9V34_12560</name>
</gene>
<dbReference type="PANTHER" id="PTHR47691:SF3">
    <property type="entry name" value="HTH-TYPE TRANSCRIPTIONAL REGULATOR RV0890C-RELATED"/>
    <property type="match status" value="1"/>
</dbReference>
<dbReference type="InterPro" id="IPR005158">
    <property type="entry name" value="BTAD"/>
</dbReference>
<evidence type="ECO:0000313" key="7">
    <source>
        <dbReference type="Proteomes" id="UP000269438"/>
    </source>
</evidence>
<feature type="domain" description="OmpR/PhoB-type" evidence="3">
    <location>
        <begin position="18"/>
        <end position="88"/>
    </location>
</feature>
<reference evidence="5 7" key="1">
    <citation type="submission" date="2018-10" db="EMBL/GenBank/DDBJ databases">
        <authorList>
            <person name="Li J."/>
        </authorList>
    </citation>
    <scope>NUCLEOTIDE SEQUENCE [LARGE SCALE GENOMIC DNA]</scope>
    <source>
        <strain evidence="5 7">JCM 11654</strain>
    </source>
</reference>
<dbReference type="InterPro" id="IPR001867">
    <property type="entry name" value="OmpR/PhoB-type_DNA-bd"/>
</dbReference>
<feature type="domain" description="Bacterial transcriptional activator" evidence="4">
    <location>
        <begin position="92"/>
        <end position="226"/>
    </location>
</feature>
<comment type="similarity">
    <text evidence="1">Belongs to the AfsR/DnrI/RedD regulatory family.</text>
</comment>
<dbReference type="SUPFAM" id="SSF48452">
    <property type="entry name" value="TPR-like"/>
    <property type="match status" value="1"/>
</dbReference>
<evidence type="ECO:0000256" key="1">
    <source>
        <dbReference type="ARBA" id="ARBA00005820"/>
    </source>
</evidence>
<dbReference type="PRINTS" id="PR00364">
    <property type="entry name" value="DISEASERSIST"/>
</dbReference>
<dbReference type="SMART" id="SM00862">
    <property type="entry name" value="Trans_reg_C"/>
    <property type="match status" value="1"/>
</dbReference>
<comment type="caution">
    <text evidence="5">The sequence shown here is derived from an EMBL/GenBank/DDBJ whole genome shotgun (WGS) entry which is preliminary data.</text>
</comment>
<protein>
    <recommendedName>
        <fullName evidence="8">AfsR/SARP family transcriptional regulator</fullName>
    </recommendedName>
</protein>
<name>A0A3L7AKX6_9MICO</name>
<dbReference type="GO" id="GO:0003677">
    <property type="term" value="F:DNA binding"/>
    <property type="evidence" value="ECO:0007669"/>
    <property type="project" value="UniProtKB-KW"/>
</dbReference>
<sequence length="1065" mass="114770">MSFADPILRVLGPIRVGETPVSGERARVLLAVLALAQGEPRSPGYLADELWPEQPPADQRGALQALVSRVRRLLPAGTLTLEPAGYRLSIDSDLSRTHAALRTPQDPTALRDALGLWSGDPGSDLDPFPVADDLATHARDTRIVLLRSLGTLLSGPDPAGARGFLNELCALEPLSQDDHLTLIRVLDALGEPAAALATFASLRERLAEQLGTDPSPALRAEHARLLRADSAASDVEVRTPTAVDTLDLTPVTVCMGLRGFADALIGRDADVHTLEQALHQHRLVTILGPGGLGKTRLAQAVAHSWRGQISRIVVAELAGVRSAEDLPRTLAALLGLRDNLADARVGDAPRLDLAERVLAALAQTPTLLVLDNCEHLIDAVAAWSADVLGACPELRLLATSRSPLLVPGERVYEPTPLASGDAEMPGPALLLFAERARAARPDARFDPVLVTELCERLDGLPLAIELAAARTRVLTLPQILGGLEHSLGVLDPPRSGGNRIAPDRHRTLTAVIGWSWNLLTERERETYLVCSLFPDGFGLPAASSALGRDASEDLEGLVLQSLVRASEDPVTGTMRFRMLETIREFGTAELALRGDTDAFRDRIIAWAEASALELLPRTDGPEQAQGFALVRLEHDTFMWALRGALERGNAHAALAIFGLVSFYQARLSIYTDADGLAAAILALPRVERNYTGVRANAAGLGFVVLGVFGLFDDLRTGVTALTRIRKMLDAGAVTDRRIEAFYRMLHGSAAPDRVMTVLHTMAEDPEPQVAVYGLLLAAQLAENAGRAQEAINFALRAEKLARVLGDLWTLTMTRVVLAQLTSEVADIEDSIAWAKLALPGLTTLGLAENRRHILWLLAIYTESPAELEPLITDEPSPHMNSTEEDFRSVAWAGRAELALKNGERARGLEQYRLAERNFATPIARAYAWYTMVASGSLAAHGLAREPELAMFRRLRTRAIALQRIGGIHTDMPVWGSALLAVSTLGLSTPEVSDLSLELFAVCRSFSARQELPALRYSVHEAAHVEVAGPEAVARALTAADALSARARVERAVAILRDPRWRAAGA</sequence>
<keyword evidence="2" id="KW-0238">DNA-binding</keyword>
<dbReference type="OrthoDB" id="9812579at2"/>
<dbReference type="GO" id="GO:0000160">
    <property type="term" value="P:phosphorelay signal transduction system"/>
    <property type="evidence" value="ECO:0007669"/>
    <property type="project" value="InterPro"/>
</dbReference>
<dbReference type="PANTHER" id="PTHR47691">
    <property type="entry name" value="REGULATOR-RELATED"/>
    <property type="match status" value="1"/>
</dbReference>
<dbReference type="Proteomes" id="UP000269438">
    <property type="component" value="Unassembled WGS sequence"/>
</dbReference>
<dbReference type="InterPro" id="IPR011990">
    <property type="entry name" value="TPR-like_helical_dom_sf"/>
</dbReference>
<evidence type="ECO:0000259" key="4">
    <source>
        <dbReference type="SMART" id="SM01043"/>
    </source>
</evidence>
<dbReference type="InterPro" id="IPR016032">
    <property type="entry name" value="Sig_transdc_resp-reg_C-effctor"/>
</dbReference>
<dbReference type="Gene3D" id="3.40.50.300">
    <property type="entry name" value="P-loop containing nucleotide triphosphate hydrolases"/>
    <property type="match status" value="1"/>
</dbReference>
<dbReference type="GO" id="GO:0006355">
    <property type="term" value="P:regulation of DNA-templated transcription"/>
    <property type="evidence" value="ECO:0007669"/>
    <property type="project" value="InterPro"/>
</dbReference>
<evidence type="ECO:0000313" key="5">
    <source>
        <dbReference type="EMBL" id="RLP80694.1"/>
    </source>
</evidence>
<evidence type="ECO:0000259" key="3">
    <source>
        <dbReference type="SMART" id="SM00862"/>
    </source>
</evidence>
<dbReference type="Pfam" id="PF03704">
    <property type="entry name" value="BTAD"/>
    <property type="match status" value="1"/>
</dbReference>
<dbReference type="EMBL" id="RCUY01000011">
    <property type="protein sequence ID" value="RLP80694.1"/>
    <property type="molecule type" value="Genomic_DNA"/>
</dbReference>
<dbReference type="SUPFAM" id="SSF46894">
    <property type="entry name" value="C-terminal effector domain of the bipartite response regulators"/>
    <property type="match status" value="1"/>
</dbReference>
<dbReference type="Gene3D" id="1.25.40.10">
    <property type="entry name" value="Tetratricopeptide repeat domain"/>
    <property type="match status" value="1"/>
</dbReference>
<evidence type="ECO:0008006" key="8">
    <source>
        <dbReference type="Google" id="ProtNLM"/>
    </source>
</evidence>
<evidence type="ECO:0000256" key="2">
    <source>
        <dbReference type="ARBA" id="ARBA00023125"/>
    </source>
</evidence>
<accession>A0A3L7AKX6</accession>
<dbReference type="EMBL" id="RCUY01000001">
    <property type="protein sequence ID" value="RLP84479.1"/>
    <property type="molecule type" value="Genomic_DNA"/>
</dbReference>
<dbReference type="SMART" id="SM01043">
    <property type="entry name" value="BTAD"/>
    <property type="match status" value="1"/>
</dbReference>
<dbReference type="AlphaFoldDB" id="A0A3L7AKX6"/>
<dbReference type="SUPFAM" id="SSF52540">
    <property type="entry name" value="P-loop containing nucleoside triphosphate hydrolases"/>
    <property type="match status" value="1"/>
</dbReference>
<dbReference type="Gene3D" id="1.10.10.10">
    <property type="entry name" value="Winged helix-like DNA-binding domain superfamily/Winged helix DNA-binding domain"/>
    <property type="match status" value="1"/>
</dbReference>
<organism evidence="5 7">
    <name type="scientific">Mycetocola lacteus</name>
    <dbReference type="NCBI Taxonomy" id="76637"/>
    <lineage>
        <taxon>Bacteria</taxon>
        <taxon>Bacillati</taxon>
        <taxon>Actinomycetota</taxon>
        <taxon>Actinomycetes</taxon>
        <taxon>Micrococcales</taxon>
        <taxon>Microbacteriaceae</taxon>
        <taxon>Mycetocola</taxon>
    </lineage>
</organism>